<keyword evidence="4" id="KW-1185">Reference proteome</keyword>
<dbReference type="InterPro" id="IPR002347">
    <property type="entry name" value="SDR_fam"/>
</dbReference>
<dbReference type="SUPFAM" id="SSF51735">
    <property type="entry name" value="NAD(P)-binding Rossmann-fold domains"/>
    <property type="match status" value="1"/>
</dbReference>
<evidence type="ECO:0000313" key="3">
    <source>
        <dbReference type="EMBL" id="KJJ84938.1"/>
    </source>
</evidence>
<gene>
    <name evidence="3" type="ORF">OMAG_001168</name>
</gene>
<dbReference type="Pfam" id="PF13561">
    <property type="entry name" value="adh_short_C2"/>
    <property type="match status" value="1"/>
</dbReference>
<dbReference type="GO" id="GO:0016616">
    <property type="term" value="F:oxidoreductase activity, acting on the CH-OH group of donors, NAD or NADP as acceptor"/>
    <property type="evidence" value="ECO:0007669"/>
    <property type="project" value="TreeGrafter"/>
</dbReference>
<organism evidence="3 4">
    <name type="scientific">Candidatus Omnitrophus magneticus</name>
    <dbReference type="NCBI Taxonomy" id="1609969"/>
    <lineage>
        <taxon>Bacteria</taxon>
        <taxon>Pseudomonadati</taxon>
        <taxon>Candidatus Omnitrophota</taxon>
        <taxon>Candidatus Omnitrophus</taxon>
    </lineage>
</organism>
<evidence type="ECO:0000256" key="1">
    <source>
        <dbReference type="ARBA" id="ARBA00006484"/>
    </source>
</evidence>
<dbReference type="EMBL" id="JYNY01000232">
    <property type="protein sequence ID" value="KJJ84938.1"/>
    <property type="molecule type" value="Genomic_DNA"/>
</dbReference>
<dbReference type="Gene3D" id="3.40.50.720">
    <property type="entry name" value="NAD(P)-binding Rossmann-like Domain"/>
    <property type="match status" value="1"/>
</dbReference>
<dbReference type="PATRIC" id="fig|1609969.3.peg.1255"/>
<dbReference type="Proteomes" id="UP000033428">
    <property type="component" value="Unassembled WGS sequence"/>
</dbReference>
<comment type="caution">
    <text evidence="3">The sequence shown here is derived from an EMBL/GenBank/DDBJ whole genome shotgun (WGS) entry which is preliminary data.</text>
</comment>
<dbReference type="AlphaFoldDB" id="A0A0F0CNM9"/>
<reference evidence="3 4" key="1">
    <citation type="submission" date="2015-02" db="EMBL/GenBank/DDBJ databases">
        <title>Single-cell genomics of uncultivated deep-branching MTB reveals a conserved set of magnetosome genes.</title>
        <authorList>
            <person name="Kolinko S."/>
            <person name="Richter M."/>
            <person name="Glockner F.O."/>
            <person name="Brachmann A."/>
            <person name="Schuler D."/>
        </authorList>
    </citation>
    <scope>NUCLEOTIDE SEQUENCE [LARGE SCALE GENOMIC DNA]</scope>
    <source>
        <strain evidence="3">SKK-01</strain>
    </source>
</reference>
<accession>A0A0F0CNM9</accession>
<proteinExistence type="inferred from homology"/>
<dbReference type="PANTHER" id="PTHR42760:SF133">
    <property type="entry name" value="3-OXOACYL-[ACYL-CARRIER-PROTEIN] REDUCTASE"/>
    <property type="match status" value="1"/>
</dbReference>
<protein>
    <submittedName>
        <fullName evidence="3">Short-chain dehydrogenase/reductase SDR</fullName>
    </submittedName>
</protein>
<dbReference type="PRINTS" id="PR00081">
    <property type="entry name" value="GDHRDH"/>
</dbReference>
<sequence length="257" mass="27742">MFSLKGETIAVTGALGLIGKAIVEALSKNGAKVIMLDVDSEKGARVLSDFLARKYDVSYEHLDVTALEAVRENIKILDEKYGGITGWINNAYPRTKDWGVKLEDIKVQSWRENIDLQLNSYCISANEIALLMVKRGKGCIINVASIYGIVAPDFSVYEGLDMTTPAPYSAVKGGIIAYTKYLASYFGKSGIRVNAVAPGGVANNQSEAFTKKYNARVLLGRMAKPEEVAWPVSFLVSPAASYITGTILMVDGGLSAV</sequence>
<dbReference type="InterPro" id="IPR036291">
    <property type="entry name" value="NAD(P)-bd_dom_sf"/>
</dbReference>
<evidence type="ECO:0000256" key="2">
    <source>
        <dbReference type="ARBA" id="ARBA00023002"/>
    </source>
</evidence>
<dbReference type="PANTHER" id="PTHR42760">
    <property type="entry name" value="SHORT-CHAIN DEHYDROGENASES/REDUCTASES FAMILY MEMBER"/>
    <property type="match status" value="1"/>
</dbReference>
<keyword evidence="2" id="KW-0560">Oxidoreductase</keyword>
<evidence type="ECO:0000313" key="4">
    <source>
        <dbReference type="Proteomes" id="UP000033428"/>
    </source>
</evidence>
<comment type="similarity">
    <text evidence="1">Belongs to the short-chain dehydrogenases/reductases (SDR) family.</text>
</comment>
<name>A0A0F0CNM9_9BACT</name>